<evidence type="ECO:0000313" key="12">
    <source>
        <dbReference type="EMBL" id="MQU18841.1"/>
    </source>
</evidence>
<dbReference type="Proteomes" id="UP000713985">
    <property type="component" value="Unassembled WGS sequence"/>
</dbReference>
<evidence type="ECO:0000256" key="4">
    <source>
        <dbReference type="ARBA" id="ARBA00022475"/>
    </source>
</evidence>
<dbReference type="PROSITE" id="PS51012">
    <property type="entry name" value="ABC_TM2"/>
    <property type="match status" value="1"/>
</dbReference>
<evidence type="ECO:0000259" key="10">
    <source>
        <dbReference type="PROSITE" id="PS51012"/>
    </source>
</evidence>
<keyword evidence="3 9" id="KW-0813">Transport</keyword>
<comment type="subcellular location">
    <subcellularLocation>
        <location evidence="9">Cell inner membrane</location>
        <topology evidence="9">Multi-pass membrane protein</topology>
    </subcellularLocation>
    <subcellularLocation>
        <location evidence="1">Cell membrane</location>
        <topology evidence="1">Multi-pass membrane protein</topology>
    </subcellularLocation>
</comment>
<evidence type="ECO:0000256" key="7">
    <source>
        <dbReference type="ARBA" id="ARBA00023047"/>
    </source>
</evidence>
<evidence type="ECO:0000313" key="14">
    <source>
        <dbReference type="Proteomes" id="UP000713985"/>
    </source>
</evidence>
<dbReference type="GO" id="GO:0005886">
    <property type="term" value="C:plasma membrane"/>
    <property type="evidence" value="ECO:0007669"/>
    <property type="project" value="UniProtKB-SubCell"/>
</dbReference>
<dbReference type="Proteomes" id="UP000443000">
    <property type="component" value="Unassembled WGS sequence"/>
</dbReference>
<evidence type="ECO:0000256" key="3">
    <source>
        <dbReference type="ARBA" id="ARBA00022448"/>
    </source>
</evidence>
<proteinExistence type="inferred from homology"/>
<dbReference type="OrthoDB" id="9786910at2"/>
<dbReference type="EMBL" id="WIWP01000034">
    <property type="protein sequence ID" value="MQT27490.1"/>
    <property type="molecule type" value="Genomic_DNA"/>
</dbReference>
<dbReference type="PANTHER" id="PTHR30413:SF10">
    <property type="entry name" value="CAPSULE POLYSACCHARIDE EXPORT INNER-MEMBRANE PROTEIN CTRC"/>
    <property type="match status" value="1"/>
</dbReference>
<comment type="similarity">
    <text evidence="2 9">Belongs to the ABC-2 integral membrane protein family.</text>
</comment>
<feature type="transmembrane region" description="Helical" evidence="9">
    <location>
        <begin position="73"/>
        <end position="91"/>
    </location>
</feature>
<keyword evidence="7" id="KW-0762">Sugar transport</keyword>
<dbReference type="GO" id="GO:0140359">
    <property type="term" value="F:ABC-type transporter activity"/>
    <property type="evidence" value="ECO:0007669"/>
    <property type="project" value="InterPro"/>
</dbReference>
<dbReference type="RefSeq" id="WP_153405558.1">
    <property type="nucleotide sequence ID" value="NZ_WIVT01000035.1"/>
</dbReference>
<keyword evidence="5 9" id="KW-0812">Transmembrane</keyword>
<dbReference type="GO" id="GO:0015920">
    <property type="term" value="P:lipopolysaccharide transport"/>
    <property type="evidence" value="ECO:0007669"/>
    <property type="project" value="TreeGrafter"/>
</dbReference>
<evidence type="ECO:0000313" key="11">
    <source>
        <dbReference type="EMBL" id="MQT27490.1"/>
    </source>
</evidence>
<dbReference type="Pfam" id="PF01061">
    <property type="entry name" value="ABC2_membrane"/>
    <property type="match status" value="1"/>
</dbReference>
<feature type="transmembrane region" description="Helical" evidence="9">
    <location>
        <begin position="180"/>
        <end position="199"/>
    </location>
</feature>
<sequence length="268" mass="30118">MIAQQVRRFSALWKYRGFIRSSVINDIKMRFSRSNIGGIWVILQPLAQSAIFALVLSVIMQARLPGIDDTHTYAAYLLSGMLCWTLFTEGVNKGLGLFLENAALIKKVNFPLLTLPIIGGLISLMNNLFLLLATLVILALLGVFPTEKIILLPVVLLLTLGLGLGVGVVLGILNVFIRDIGVIVPIILQFMFWFCPIVYSPESLPKIFRTVLAYNPMSWIVRSYQDILVFDRWPALETLLPALITALISWLLVRFLIRRTYAQMVDIL</sequence>
<evidence type="ECO:0000256" key="9">
    <source>
        <dbReference type="RuleBase" id="RU361157"/>
    </source>
</evidence>
<evidence type="ECO:0000256" key="5">
    <source>
        <dbReference type="ARBA" id="ARBA00022692"/>
    </source>
</evidence>
<name>A0A6G1W8Z1_9PSED</name>
<dbReference type="PANTHER" id="PTHR30413">
    <property type="entry name" value="INNER MEMBRANE TRANSPORT PERMEASE"/>
    <property type="match status" value="1"/>
</dbReference>
<feature type="domain" description="ABC transmembrane type-2" evidence="10">
    <location>
        <begin position="36"/>
        <end position="260"/>
    </location>
</feature>
<dbReference type="GO" id="GO:0015774">
    <property type="term" value="P:polysaccharide transport"/>
    <property type="evidence" value="ECO:0007669"/>
    <property type="project" value="UniProtKB-KW"/>
</dbReference>
<evidence type="ECO:0000256" key="6">
    <source>
        <dbReference type="ARBA" id="ARBA00022989"/>
    </source>
</evidence>
<feature type="transmembrane region" description="Helical" evidence="9">
    <location>
        <begin position="150"/>
        <end position="173"/>
    </location>
</feature>
<evidence type="ECO:0000256" key="1">
    <source>
        <dbReference type="ARBA" id="ARBA00004651"/>
    </source>
</evidence>
<keyword evidence="14" id="KW-1185">Reference proteome</keyword>
<feature type="transmembrane region" description="Helical" evidence="9">
    <location>
        <begin position="112"/>
        <end position="144"/>
    </location>
</feature>
<protein>
    <recommendedName>
        <fullName evidence="9">Transport permease protein</fullName>
    </recommendedName>
</protein>
<keyword evidence="7" id="KW-0625">Polysaccharide transport</keyword>
<organism evidence="12 13">
    <name type="scientific">Pseudomonas helleri</name>
    <dbReference type="NCBI Taxonomy" id="1608996"/>
    <lineage>
        <taxon>Bacteria</taxon>
        <taxon>Pseudomonadati</taxon>
        <taxon>Pseudomonadota</taxon>
        <taxon>Gammaproteobacteria</taxon>
        <taxon>Pseudomonadales</taxon>
        <taxon>Pseudomonadaceae</taxon>
        <taxon>Pseudomonas</taxon>
    </lineage>
</organism>
<evidence type="ECO:0000256" key="8">
    <source>
        <dbReference type="ARBA" id="ARBA00023136"/>
    </source>
</evidence>
<dbReference type="InterPro" id="IPR013525">
    <property type="entry name" value="ABC2_TM"/>
</dbReference>
<comment type="caution">
    <text evidence="12">The sequence shown here is derived from an EMBL/GenBank/DDBJ whole genome shotgun (WGS) entry which is preliminary data.</text>
</comment>
<feature type="transmembrane region" description="Helical" evidence="9">
    <location>
        <begin position="238"/>
        <end position="257"/>
    </location>
</feature>
<dbReference type="AlphaFoldDB" id="A0A6G1W8Z1"/>
<dbReference type="EMBL" id="WIVT01000035">
    <property type="protein sequence ID" value="MQU18841.1"/>
    <property type="molecule type" value="Genomic_DNA"/>
</dbReference>
<reference evidence="13 14" key="1">
    <citation type="submission" date="2019-10" db="EMBL/GenBank/DDBJ databases">
        <title>Evaluation of single-gene subtyping targets for Pseudomonas.</title>
        <authorList>
            <person name="Reichler S.J."/>
            <person name="Orsi R.H."/>
            <person name="Wiedmann M."/>
            <person name="Martin N.H."/>
            <person name="Murphy S.I."/>
        </authorList>
    </citation>
    <scope>NUCLEOTIDE SEQUENCE [LARGE SCALE GENOMIC DNA]</scope>
    <source>
        <strain evidence="11 14">FSL R10-0802</strain>
        <strain evidence="12 13">FSL R10-1594</strain>
    </source>
</reference>
<keyword evidence="6 9" id="KW-1133">Transmembrane helix</keyword>
<dbReference type="InterPro" id="IPR047817">
    <property type="entry name" value="ABC2_TM_bact-type"/>
</dbReference>
<evidence type="ECO:0000313" key="13">
    <source>
        <dbReference type="Proteomes" id="UP000443000"/>
    </source>
</evidence>
<gene>
    <name evidence="12" type="ORF">GHN41_20670</name>
    <name evidence="11" type="ORF">GHN94_16880</name>
</gene>
<feature type="transmembrane region" description="Helical" evidence="9">
    <location>
        <begin position="38"/>
        <end position="61"/>
    </location>
</feature>
<keyword evidence="4 9" id="KW-1003">Cell membrane</keyword>
<accession>A0A6G1W8Z1</accession>
<evidence type="ECO:0000256" key="2">
    <source>
        <dbReference type="ARBA" id="ARBA00007783"/>
    </source>
</evidence>
<keyword evidence="8 9" id="KW-0472">Membrane</keyword>